<comment type="caution">
    <text evidence="2">The sequence shown here is derived from an EMBL/GenBank/DDBJ whole genome shotgun (WGS) entry which is preliminary data.</text>
</comment>
<reference evidence="2 3" key="1">
    <citation type="submission" date="2019-03" db="EMBL/GenBank/DDBJ databases">
        <title>First draft genome of Liparis tanakae, snailfish: a comprehensive survey of snailfish specific genes.</title>
        <authorList>
            <person name="Kim W."/>
            <person name="Song I."/>
            <person name="Jeong J.-H."/>
            <person name="Kim D."/>
            <person name="Kim S."/>
            <person name="Ryu S."/>
            <person name="Song J.Y."/>
            <person name="Lee S.K."/>
        </authorList>
    </citation>
    <scope>NUCLEOTIDE SEQUENCE [LARGE SCALE GENOMIC DNA]</scope>
    <source>
        <tissue evidence="2">Muscle</tissue>
    </source>
</reference>
<keyword evidence="3" id="KW-1185">Reference proteome</keyword>
<protein>
    <submittedName>
        <fullName evidence="2">Obg-like ATPase 1</fullName>
    </submittedName>
</protein>
<dbReference type="Gene3D" id="3.40.50.300">
    <property type="entry name" value="P-loop containing nucleotide triphosphate hydrolases"/>
    <property type="match status" value="1"/>
</dbReference>
<dbReference type="Proteomes" id="UP000314294">
    <property type="component" value="Unassembled WGS sequence"/>
</dbReference>
<dbReference type="InterPro" id="IPR006073">
    <property type="entry name" value="GTP-bd"/>
</dbReference>
<dbReference type="Gene3D" id="3.10.20.30">
    <property type="match status" value="1"/>
</dbReference>
<proteinExistence type="predicted"/>
<evidence type="ECO:0000313" key="3">
    <source>
        <dbReference type="Proteomes" id="UP000314294"/>
    </source>
</evidence>
<organism evidence="2 3">
    <name type="scientific">Liparis tanakae</name>
    <name type="common">Tanaka's snailfish</name>
    <dbReference type="NCBI Taxonomy" id="230148"/>
    <lineage>
        <taxon>Eukaryota</taxon>
        <taxon>Metazoa</taxon>
        <taxon>Chordata</taxon>
        <taxon>Craniata</taxon>
        <taxon>Vertebrata</taxon>
        <taxon>Euteleostomi</taxon>
        <taxon>Actinopterygii</taxon>
        <taxon>Neopterygii</taxon>
        <taxon>Teleostei</taxon>
        <taxon>Neoteleostei</taxon>
        <taxon>Acanthomorphata</taxon>
        <taxon>Eupercaria</taxon>
        <taxon>Perciformes</taxon>
        <taxon>Cottioidei</taxon>
        <taxon>Cottales</taxon>
        <taxon>Liparidae</taxon>
        <taxon>Liparis</taxon>
    </lineage>
</organism>
<evidence type="ECO:0000313" key="2">
    <source>
        <dbReference type="EMBL" id="TNN54153.1"/>
    </source>
</evidence>
<accession>A0A4Z2GMX9</accession>
<feature type="domain" description="G" evidence="1">
    <location>
        <begin position="127"/>
        <end position="162"/>
    </location>
</feature>
<dbReference type="GO" id="GO:0016887">
    <property type="term" value="F:ATP hydrolysis activity"/>
    <property type="evidence" value="ECO:0007669"/>
    <property type="project" value="TreeGrafter"/>
</dbReference>
<dbReference type="SUPFAM" id="SSF52540">
    <property type="entry name" value="P-loop containing nucleoside triphosphate hydrolases"/>
    <property type="match status" value="1"/>
</dbReference>
<dbReference type="PANTHER" id="PTHR23305">
    <property type="entry name" value="OBG GTPASE FAMILY"/>
    <property type="match status" value="1"/>
</dbReference>
<sequence>MWQLWSPFLRRLAPAGPSRSASWQFGQSHVARPEYRRDDLEELLIPELPPEIMALAAEASVEVWRVPAGFWTSSHDPGLVWTSHHEDAPFVTSPEIVEWKPDLYHDSYGCAIPTRGIEFARQFSKRKSTFLNVLTKSQAVAENVPFCTIDPNESRVPIPDERYDFLCQFHKPPRISSNNDYCALEADPVD</sequence>
<dbReference type="InterPro" id="IPR027417">
    <property type="entry name" value="P-loop_NTPase"/>
</dbReference>
<dbReference type="Pfam" id="PF01926">
    <property type="entry name" value="MMR_HSR1"/>
    <property type="match status" value="1"/>
</dbReference>
<gene>
    <name evidence="2" type="primary">OLA1</name>
    <name evidence="2" type="ORF">EYF80_035661</name>
</gene>
<evidence type="ECO:0000259" key="1">
    <source>
        <dbReference type="Pfam" id="PF01926"/>
    </source>
</evidence>
<dbReference type="GO" id="GO:0005737">
    <property type="term" value="C:cytoplasm"/>
    <property type="evidence" value="ECO:0007669"/>
    <property type="project" value="TreeGrafter"/>
</dbReference>
<dbReference type="GO" id="GO:0005525">
    <property type="term" value="F:GTP binding"/>
    <property type="evidence" value="ECO:0007669"/>
    <property type="project" value="InterPro"/>
</dbReference>
<dbReference type="AlphaFoldDB" id="A0A4Z2GMX9"/>
<dbReference type="EMBL" id="SRLO01000494">
    <property type="protein sequence ID" value="TNN54153.1"/>
    <property type="molecule type" value="Genomic_DNA"/>
</dbReference>
<dbReference type="InterPro" id="IPR012675">
    <property type="entry name" value="Beta-grasp_dom_sf"/>
</dbReference>
<name>A0A4Z2GMX9_9TELE</name>
<dbReference type="PANTHER" id="PTHR23305:SF11">
    <property type="entry name" value="OBG-LIKE ATPASE 1"/>
    <property type="match status" value="1"/>
</dbReference>